<feature type="domain" description="SF4 helicase" evidence="1">
    <location>
        <begin position="172"/>
        <end position="446"/>
    </location>
</feature>
<dbReference type="GO" id="GO:0003678">
    <property type="term" value="F:DNA helicase activity"/>
    <property type="evidence" value="ECO:0007669"/>
    <property type="project" value="InterPro"/>
</dbReference>
<accession>A0A8S5L961</accession>
<dbReference type="PROSITE" id="PS51199">
    <property type="entry name" value="SF4_HELICASE"/>
    <property type="match status" value="1"/>
</dbReference>
<dbReference type="InterPro" id="IPR007694">
    <property type="entry name" value="DNA_helicase_DnaB-like_C"/>
</dbReference>
<keyword evidence="2" id="KW-0067">ATP-binding</keyword>
<keyword evidence="2" id="KW-0378">Hydrolase</keyword>
<evidence type="ECO:0000259" key="1">
    <source>
        <dbReference type="PROSITE" id="PS51199"/>
    </source>
</evidence>
<evidence type="ECO:0000313" key="2">
    <source>
        <dbReference type="EMBL" id="DAD66476.1"/>
    </source>
</evidence>
<reference evidence="2" key="1">
    <citation type="journal article" date="2021" name="Proc. Natl. Acad. Sci. U.S.A.">
        <title>A Catalog of Tens of Thousands of Viruses from Human Metagenomes Reveals Hidden Associations with Chronic Diseases.</title>
        <authorList>
            <person name="Tisza M.J."/>
            <person name="Buck C.B."/>
        </authorList>
    </citation>
    <scope>NUCLEOTIDE SEQUENCE</scope>
    <source>
        <strain evidence="2">CtPuP5</strain>
    </source>
</reference>
<sequence length="476" mass="54034">MAENSKNRDNLGYLGPEFQYKLVRAFMDDHKFFVGINNIIDQNMFTESALRTYVGVLKEYYESHEMIPSYQLMEIELRSKSKNDIEIQTYVDTLKKIKETPNEGIDSIRDIADRFFKQQNLTKAINKISKVIQNGEYDKYYECEDIIRKALEVGSEEDLGIGVFDNLELVLSDDYRCPIPTGIGKIDETLEGGLGKGELGIVLGPSSFGKTSLTTAMASHAATYKCDKNDYKGFKVLQIVFEDREKQIQRKHLGRIADVEAKDLSKPNFKEQVLKSINNFEDYELIKNNIRIIRFQSGEKTASQIRQFIKKLINSGFKPDMVIVDYFECVKLEAGTTAGDNEWSREGITMRKFESMANELDIALWVPIQGTKDSLGAELVTMSQGGGSVKKIQIGHIIMSIARTMESIERNLATIAILKNRAGKAGKVFNNVEFNNGTCRISTDNIDEFNMVEYNEDKQKQREQLAKEVINGLGKK</sequence>
<dbReference type="Gene3D" id="3.40.50.300">
    <property type="entry name" value="P-loop containing nucleotide triphosphate hydrolases"/>
    <property type="match status" value="1"/>
</dbReference>
<dbReference type="SUPFAM" id="SSF52540">
    <property type="entry name" value="P-loop containing nucleoside triphosphate hydrolases"/>
    <property type="match status" value="1"/>
</dbReference>
<dbReference type="GO" id="GO:0005524">
    <property type="term" value="F:ATP binding"/>
    <property type="evidence" value="ECO:0007669"/>
    <property type="project" value="InterPro"/>
</dbReference>
<dbReference type="EMBL" id="BK014662">
    <property type="protein sequence ID" value="DAD66476.1"/>
    <property type="molecule type" value="Genomic_DNA"/>
</dbReference>
<proteinExistence type="predicted"/>
<name>A0A8S5L961_9CAUD</name>
<dbReference type="Pfam" id="PF03796">
    <property type="entry name" value="DnaB_C"/>
    <property type="match status" value="1"/>
</dbReference>
<dbReference type="PANTHER" id="PTHR30153">
    <property type="entry name" value="REPLICATIVE DNA HELICASE DNAB"/>
    <property type="match status" value="1"/>
</dbReference>
<organism evidence="2">
    <name type="scientific">Myoviridae sp. ctPuP5</name>
    <dbReference type="NCBI Taxonomy" id="2823543"/>
    <lineage>
        <taxon>Viruses</taxon>
        <taxon>Duplodnaviria</taxon>
        <taxon>Heunggongvirae</taxon>
        <taxon>Uroviricota</taxon>
        <taxon>Caudoviricetes</taxon>
    </lineage>
</organism>
<keyword evidence="2" id="KW-0347">Helicase</keyword>
<dbReference type="InterPro" id="IPR027417">
    <property type="entry name" value="P-loop_NTPase"/>
</dbReference>
<dbReference type="PANTHER" id="PTHR30153:SF2">
    <property type="entry name" value="REPLICATIVE DNA HELICASE"/>
    <property type="match status" value="1"/>
</dbReference>
<keyword evidence="2" id="KW-0547">Nucleotide-binding</keyword>
<protein>
    <submittedName>
        <fullName evidence="2">DnaB-like replicative helicase</fullName>
    </submittedName>
</protein>
<dbReference type="GO" id="GO:0006260">
    <property type="term" value="P:DNA replication"/>
    <property type="evidence" value="ECO:0007669"/>
    <property type="project" value="InterPro"/>
</dbReference>